<sequence length="114" mass="13235">MKESQIRLKVELDEQNVPEKIFWKADDSGEVGLQETRAFDLNIWDHEKKETLRIGLWGKEMTIEELKFFYIDAMGGMAQNIVNATGDEQMAAEIHQLCKRLSDHVVELRNKEGK</sequence>
<dbReference type="AlphaFoldDB" id="A0A1S1YY93"/>
<dbReference type="NCBIfam" id="TIGR03515">
    <property type="entry name" value="GldC"/>
    <property type="match status" value="1"/>
</dbReference>
<proteinExistence type="predicted"/>
<keyword evidence="2" id="KW-1185">Reference proteome</keyword>
<gene>
    <name evidence="1" type="ORF">NH26_06260</name>
</gene>
<dbReference type="Pfam" id="PF19937">
    <property type="entry name" value="GldC-like"/>
    <property type="match status" value="1"/>
</dbReference>
<dbReference type="EMBL" id="JRYR02000001">
    <property type="protein sequence ID" value="OHX65981.1"/>
    <property type="molecule type" value="Genomic_DNA"/>
</dbReference>
<dbReference type="OrthoDB" id="893422at2"/>
<reference evidence="1 2" key="1">
    <citation type="journal article" date="2012" name="Int. J. Syst. Evol. Microbiol.">
        <title>Flammeovirga pacifica sp. nov., isolated from deep-sea sediment.</title>
        <authorList>
            <person name="Xu H."/>
            <person name="Fu Y."/>
            <person name="Yang N."/>
            <person name="Ding Z."/>
            <person name="Lai Q."/>
            <person name="Zeng R."/>
        </authorList>
    </citation>
    <scope>NUCLEOTIDE SEQUENCE [LARGE SCALE GENOMIC DNA]</scope>
    <source>
        <strain evidence="2">DSM 24597 / LMG 26175 / WPAGA1</strain>
    </source>
</reference>
<evidence type="ECO:0000313" key="2">
    <source>
        <dbReference type="Proteomes" id="UP000179797"/>
    </source>
</evidence>
<dbReference type="STRING" id="915059.NH26_06260"/>
<accession>A0A1S1YY93</accession>
<comment type="caution">
    <text evidence="1">The sequence shown here is derived from an EMBL/GenBank/DDBJ whole genome shotgun (WGS) entry which is preliminary data.</text>
</comment>
<name>A0A1S1YY93_FLAPC</name>
<dbReference type="RefSeq" id="WP_044218898.1">
    <property type="nucleotide sequence ID" value="NZ_JRYR02000001.1"/>
</dbReference>
<protein>
    <submittedName>
        <fullName evidence="1">Gliding motility protein GldC</fullName>
    </submittedName>
</protein>
<dbReference type="Proteomes" id="UP000179797">
    <property type="component" value="Unassembled WGS sequence"/>
</dbReference>
<evidence type="ECO:0000313" key="1">
    <source>
        <dbReference type="EMBL" id="OHX65981.1"/>
    </source>
</evidence>
<dbReference type="InterPro" id="IPR019854">
    <property type="entry name" value="Motility-assoc_prot_GldC"/>
</dbReference>
<organism evidence="1 2">
    <name type="scientific">Flammeovirga pacifica</name>
    <dbReference type="NCBI Taxonomy" id="915059"/>
    <lineage>
        <taxon>Bacteria</taxon>
        <taxon>Pseudomonadati</taxon>
        <taxon>Bacteroidota</taxon>
        <taxon>Cytophagia</taxon>
        <taxon>Cytophagales</taxon>
        <taxon>Flammeovirgaceae</taxon>
        <taxon>Flammeovirga</taxon>
    </lineage>
</organism>